<dbReference type="PANTHER" id="PTHR47336:SF2">
    <property type="entry name" value="TRANSCRIPTION FACTOR HMS1-RELATED"/>
    <property type="match status" value="1"/>
</dbReference>
<feature type="compositionally biased region" description="Low complexity" evidence="1">
    <location>
        <begin position="29"/>
        <end position="45"/>
    </location>
</feature>
<accession>A0A2H3K3K2</accession>
<dbReference type="Proteomes" id="UP000218811">
    <property type="component" value="Unassembled WGS sequence"/>
</dbReference>
<feature type="compositionally biased region" description="Low complexity" evidence="1">
    <location>
        <begin position="272"/>
        <end position="295"/>
    </location>
</feature>
<dbReference type="OrthoDB" id="2133190at2759"/>
<dbReference type="AlphaFoldDB" id="A0A2H3K3K2"/>
<evidence type="ECO:0000313" key="3">
    <source>
        <dbReference type="EMBL" id="PCH44728.1"/>
    </source>
</evidence>
<dbReference type="Gene3D" id="4.10.280.10">
    <property type="entry name" value="Helix-loop-helix DNA-binding domain"/>
    <property type="match status" value="1"/>
</dbReference>
<evidence type="ECO:0000313" key="4">
    <source>
        <dbReference type="Proteomes" id="UP000218811"/>
    </source>
</evidence>
<organism evidence="3 4">
    <name type="scientific">Wolfiporia cocos (strain MD-104)</name>
    <name type="common">Brown rot fungus</name>
    <dbReference type="NCBI Taxonomy" id="742152"/>
    <lineage>
        <taxon>Eukaryota</taxon>
        <taxon>Fungi</taxon>
        <taxon>Dikarya</taxon>
        <taxon>Basidiomycota</taxon>
        <taxon>Agaricomycotina</taxon>
        <taxon>Agaricomycetes</taxon>
        <taxon>Polyporales</taxon>
        <taxon>Phaeolaceae</taxon>
        <taxon>Wolfiporia</taxon>
    </lineage>
</organism>
<feature type="region of interest" description="Disordered" evidence="1">
    <location>
        <begin position="1"/>
        <end position="55"/>
    </location>
</feature>
<feature type="region of interest" description="Disordered" evidence="1">
    <location>
        <begin position="435"/>
        <end position="547"/>
    </location>
</feature>
<name>A0A2H3K3K2_WOLCO</name>
<feature type="compositionally biased region" description="Basic residues" evidence="1">
    <location>
        <begin position="468"/>
        <end position="477"/>
    </location>
</feature>
<feature type="compositionally biased region" description="Acidic residues" evidence="1">
    <location>
        <begin position="450"/>
        <end position="463"/>
    </location>
</feature>
<dbReference type="OMA" id="RNAQLHM"/>
<dbReference type="InterPro" id="IPR036638">
    <property type="entry name" value="HLH_DNA-bd_sf"/>
</dbReference>
<protein>
    <recommendedName>
        <fullName evidence="2">BHLH domain-containing protein</fullName>
    </recommendedName>
</protein>
<gene>
    <name evidence="3" type="ORF">WOLCODRAFT_139190</name>
</gene>
<dbReference type="STRING" id="742152.A0A2H3K3K2"/>
<proteinExistence type="predicted"/>
<evidence type="ECO:0000256" key="1">
    <source>
        <dbReference type="SAM" id="MobiDB-lite"/>
    </source>
</evidence>
<feature type="compositionally biased region" description="Low complexity" evidence="1">
    <location>
        <begin position="520"/>
        <end position="534"/>
    </location>
</feature>
<feature type="compositionally biased region" description="Pro residues" evidence="1">
    <location>
        <begin position="485"/>
        <end position="495"/>
    </location>
</feature>
<feature type="region of interest" description="Disordered" evidence="1">
    <location>
        <begin position="243"/>
        <end position="322"/>
    </location>
</feature>
<dbReference type="Pfam" id="PF00010">
    <property type="entry name" value="HLH"/>
    <property type="match status" value="1"/>
</dbReference>
<feature type="compositionally biased region" description="Low complexity" evidence="1">
    <location>
        <begin position="174"/>
        <end position="191"/>
    </location>
</feature>
<dbReference type="PANTHER" id="PTHR47336">
    <property type="entry name" value="TRANSCRIPTION FACTOR HMS1-RELATED"/>
    <property type="match status" value="1"/>
</dbReference>
<dbReference type="InterPro" id="IPR052099">
    <property type="entry name" value="Regulatory_TF_Diverse"/>
</dbReference>
<sequence>MGSGLMCSPPPQIAPRESPVLSFCPTMSTPPLSSDSSSASSPSPSVDNSQFPSDETLDLLLQTISQNVDSASDSSQVNTPPEWERLSSWVRPDGKMPDFGDFNFSLPMDLDFNPNMSVDPSTLHFNSLFDSANLALPNDNAFLMPPGNIPNDFPLSGADDMSWLTQSHVEPTTGRRLSITSSSSSSGASLSPVMDAASVSSTPSSDSWLNDPAQELAHKVRQMAGVTLAVPVSAQVQQMAAAGGQAKLPIPRLPRPNVSPAQTKPSPPKSSPSPDSASAFAAASASASTSSAPSPKGESPAEALPQPLMQSVIGRPKTSHTTIERRYRTNLNARITGLKQAVPALRVLEAKVTGQPNPWGDDVDARGFVDGVKVARKMSKANVLGKAAEYIQVLKRREARLRREQDGLKSLIAGLVGGPALLKEWEREWREQFGGAEKDEIEEQGAGAASDEEEDGDESDGEDGEGRARKKAKLAKPVKKEKPPRPAAPPAPAVPAVPGAAPEKRKRGRPRKVPLPPVAPASSAVSTPIANPAPRAAPPIFPADTQMHDFTQAPSEGAAQQQPAQQYLLAAFAFFSVFNSPLTSRSHTYAGAHAEHAHAHHGTVLTPHEPTASHVPAASAVSPGSGGGVGLHELVQAAHLLVSTLVFLYVLVPWLSGALRRTRGISAFSAYFARASCAGKPEALQMSPPVRGQHRAALMGALEDVLDPARRGSPDEATRLRGALGVSDGLLGLLQGVIKAGRVDRGIELNQLEQRAWVRLGELVAFNDQVGSATRLQTYWCMSWHISTFAASTTDLSTLALIMRPVSSAKAAALWDAARSREYLRPYEKIVLDNMSVDVAADWLGKWQRWHQTERKGRCAACEKRTPLGVLAAILIRERLRKHAAALFVRTVVRDESRMRGADACDAEDYVYDVDKDLRDEHERTETVQAGRSIGGRTAELAVLLERIWDTGFCTQEEMLPAARRAGASPDEDADCEDAHDLASTDEAEIRALLRATLVYRRIFPASLPACPTFVLSPPPSPSRRNAALHMALRTALGSPAFEFGSGGRLEDEGLSVALEDARDRVNDMLVELEQTCRRGRF</sequence>
<evidence type="ECO:0000259" key="2">
    <source>
        <dbReference type="PROSITE" id="PS50888"/>
    </source>
</evidence>
<dbReference type="SUPFAM" id="SSF47459">
    <property type="entry name" value="HLH, helix-loop-helix DNA-binding domain"/>
    <property type="match status" value="1"/>
</dbReference>
<feature type="compositionally biased region" description="Low complexity" evidence="1">
    <location>
        <begin position="198"/>
        <end position="207"/>
    </location>
</feature>
<reference evidence="3 4" key="1">
    <citation type="journal article" date="2012" name="Science">
        <title>The Paleozoic origin of enzymatic lignin decomposition reconstructed from 31 fungal genomes.</title>
        <authorList>
            <person name="Floudas D."/>
            <person name="Binder M."/>
            <person name="Riley R."/>
            <person name="Barry K."/>
            <person name="Blanchette R.A."/>
            <person name="Henrissat B."/>
            <person name="Martinez A.T."/>
            <person name="Otillar R."/>
            <person name="Spatafora J.W."/>
            <person name="Yadav J.S."/>
            <person name="Aerts A."/>
            <person name="Benoit I."/>
            <person name="Boyd A."/>
            <person name="Carlson A."/>
            <person name="Copeland A."/>
            <person name="Coutinho P.M."/>
            <person name="de Vries R.P."/>
            <person name="Ferreira P."/>
            <person name="Findley K."/>
            <person name="Foster B."/>
            <person name="Gaskell J."/>
            <person name="Glotzer D."/>
            <person name="Gorecki P."/>
            <person name="Heitman J."/>
            <person name="Hesse C."/>
            <person name="Hori C."/>
            <person name="Igarashi K."/>
            <person name="Jurgens J.A."/>
            <person name="Kallen N."/>
            <person name="Kersten P."/>
            <person name="Kohler A."/>
            <person name="Kuees U."/>
            <person name="Kumar T.K.A."/>
            <person name="Kuo A."/>
            <person name="LaButti K."/>
            <person name="Larrondo L.F."/>
            <person name="Lindquist E."/>
            <person name="Ling A."/>
            <person name="Lombard V."/>
            <person name="Lucas S."/>
            <person name="Lundell T."/>
            <person name="Martin R."/>
            <person name="McLaughlin D.J."/>
            <person name="Morgenstern I."/>
            <person name="Morin E."/>
            <person name="Murat C."/>
            <person name="Nagy L.G."/>
            <person name="Nolan M."/>
            <person name="Ohm R.A."/>
            <person name="Patyshakuliyeva A."/>
            <person name="Rokas A."/>
            <person name="Ruiz-Duenas F.J."/>
            <person name="Sabat G."/>
            <person name="Salamov A."/>
            <person name="Samejima M."/>
            <person name="Schmutz J."/>
            <person name="Slot J.C."/>
            <person name="St John F."/>
            <person name="Stenlid J."/>
            <person name="Sun H."/>
            <person name="Sun S."/>
            <person name="Syed K."/>
            <person name="Tsang A."/>
            <person name="Wiebenga A."/>
            <person name="Young D."/>
            <person name="Pisabarro A."/>
            <person name="Eastwood D.C."/>
            <person name="Martin F."/>
            <person name="Cullen D."/>
            <person name="Grigoriev I.V."/>
            <person name="Hibbett D.S."/>
        </authorList>
    </citation>
    <scope>NUCLEOTIDE SEQUENCE [LARGE SCALE GENOMIC DNA]</scope>
    <source>
        <strain evidence="3 4">MD-104</strain>
    </source>
</reference>
<dbReference type="SMART" id="SM00353">
    <property type="entry name" value="HLH"/>
    <property type="match status" value="1"/>
</dbReference>
<dbReference type="InterPro" id="IPR011598">
    <property type="entry name" value="bHLH_dom"/>
</dbReference>
<feature type="region of interest" description="Disordered" evidence="1">
    <location>
        <begin position="169"/>
        <end position="210"/>
    </location>
</feature>
<dbReference type="PROSITE" id="PS50888">
    <property type="entry name" value="BHLH"/>
    <property type="match status" value="1"/>
</dbReference>
<keyword evidence="4" id="KW-1185">Reference proteome</keyword>
<feature type="domain" description="BHLH" evidence="2">
    <location>
        <begin position="315"/>
        <end position="394"/>
    </location>
</feature>
<dbReference type="EMBL" id="KB468168">
    <property type="protein sequence ID" value="PCH44728.1"/>
    <property type="molecule type" value="Genomic_DNA"/>
</dbReference>
<dbReference type="GO" id="GO:0046983">
    <property type="term" value="F:protein dimerization activity"/>
    <property type="evidence" value="ECO:0007669"/>
    <property type="project" value="InterPro"/>
</dbReference>